<keyword evidence="10" id="KW-0472">Membrane</keyword>
<organism evidence="13 14">
    <name type="scientific">Rahnella aquatilis (strain ATCC 33071 / DSM 4594 / JCM 1683 / NBRC 105701 / NCIMB 13365 / CIP 78.65)</name>
    <dbReference type="NCBI Taxonomy" id="745277"/>
    <lineage>
        <taxon>Bacteria</taxon>
        <taxon>Pseudomonadati</taxon>
        <taxon>Pseudomonadota</taxon>
        <taxon>Gammaproteobacteria</taxon>
        <taxon>Enterobacterales</taxon>
        <taxon>Yersiniaceae</taxon>
        <taxon>Rahnella</taxon>
    </lineage>
</organism>
<dbReference type="InterPro" id="IPR036878">
    <property type="entry name" value="Glu_permease_IIB"/>
</dbReference>
<dbReference type="eggNOG" id="COG1264">
    <property type="taxonomic scope" value="Bacteria"/>
</dbReference>
<feature type="domain" description="PTS EIIB type-1" evidence="12">
    <location>
        <begin position="81"/>
        <end position="159"/>
    </location>
</feature>
<keyword evidence="5" id="KW-0808">Transferase</keyword>
<dbReference type="GO" id="GO:0016301">
    <property type="term" value="F:kinase activity"/>
    <property type="evidence" value="ECO:0007669"/>
    <property type="project" value="UniProtKB-KW"/>
</dbReference>
<dbReference type="Proteomes" id="UP000009010">
    <property type="component" value="Chromosome"/>
</dbReference>
<reference evidence="13 14" key="1">
    <citation type="journal article" date="2012" name="J. Bacteriol.">
        <title>Complete Genome Sequence of Rahnella aquatilis CIP 78.65.</title>
        <authorList>
            <person name="Martinez R.J."/>
            <person name="Bruce D."/>
            <person name="Detter C."/>
            <person name="Goodwin L.A."/>
            <person name="Han J."/>
            <person name="Han C.S."/>
            <person name="Held B."/>
            <person name="Land M.L."/>
            <person name="Mikhailova N."/>
            <person name="Nolan M."/>
            <person name="Pennacchio L."/>
            <person name="Pitluck S."/>
            <person name="Tapia R."/>
            <person name="Woyke T."/>
            <person name="Sobecky P.A."/>
        </authorList>
    </citation>
    <scope>NUCLEOTIDE SEQUENCE [LARGE SCALE GENOMIC DNA]</scope>
    <source>
        <strain evidence="14">ATCC 33071 / DSM 4594 / JCM 1683 / NBRC 105701 / NCIMB 13365 / CIP 78.65</strain>
    </source>
</reference>
<dbReference type="GO" id="GO:0090563">
    <property type="term" value="F:protein-phosphocysteine-sugar phosphotransferase activity"/>
    <property type="evidence" value="ECO:0007669"/>
    <property type="project" value="TreeGrafter"/>
</dbReference>
<accession>H2ISD0</accession>
<evidence type="ECO:0000256" key="2">
    <source>
        <dbReference type="ARBA" id="ARBA00022448"/>
    </source>
</evidence>
<keyword evidence="6" id="KW-0598">Phosphotransferase system</keyword>
<dbReference type="InterPro" id="IPR001996">
    <property type="entry name" value="PTS_IIB_1"/>
</dbReference>
<proteinExistence type="predicted"/>
<keyword evidence="14" id="KW-1185">Reference proteome</keyword>
<dbReference type="InterPro" id="IPR018113">
    <property type="entry name" value="PTrfase_EIIB_Cys"/>
</dbReference>
<name>H2ISD0_RAHAC</name>
<dbReference type="PATRIC" id="fig|745277.3.peg.1571"/>
<dbReference type="PROSITE" id="PS51098">
    <property type="entry name" value="PTS_EIIB_TYPE_1"/>
    <property type="match status" value="1"/>
</dbReference>
<keyword evidence="9" id="KW-1133">Transmembrane helix</keyword>
<dbReference type="EMBL" id="CP003244">
    <property type="protein sequence ID" value="AEX51510.1"/>
    <property type="molecule type" value="Genomic_DNA"/>
</dbReference>
<gene>
    <name evidence="13" type="ordered locus">Rahaq2_1635</name>
</gene>
<comment type="subcellular location">
    <subcellularLocation>
        <location evidence="1">Cell membrane</location>
        <topology evidence="1">Multi-pass membrane protein</topology>
    </subcellularLocation>
</comment>
<evidence type="ECO:0000259" key="12">
    <source>
        <dbReference type="PROSITE" id="PS51098"/>
    </source>
</evidence>
<evidence type="ECO:0000313" key="13">
    <source>
        <dbReference type="EMBL" id="AEX51510.1"/>
    </source>
</evidence>
<evidence type="ECO:0000256" key="10">
    <source>
        <dbReference type="ARBA" id="ARBA00023136"/>
    </source>
</evidence>
<evidence type="ECO:0000256" key="8">
    <source>
        <dbReference type="ARBA" id="ARBA00022777"/>
    </source>
</evidence>
<reference evidence="14" key="2">
    <citation type="submission" date="2012-01" db="EMBL/GenBank/DDBJ databases">
        <title>Complete sequence of chromosome of Rahnella aquatilis CIP 78.65.</title>
        <authorList>
            <person name="Lucas S."/>
            <person name="Han J."/>
            <person name="Lapidus A."/>
            <person name="Cheng J.-F."/>
            <person name="Goodwin L."/>
            <person name="Pitluck S."/>
            <person name="Peters L."/>
            <person name="Ovchinnikova G."/>
            <person name="Held B."/>
            <person name="Detter J.C."/>
            <person name="Han C."/>
            <person name="Tapia R."/>
            <person name="Land M."/>
            <person name="Hauser L."/>
            <person name="Kyrpides N."/>
            <person name="Ivanova N."/>
            <person name="Pagani I."/>
            <person name="Sobecky P."/>
            <person name="Martinez R."/>
            <person name="Woyke T."/>
        </authorList>
    </citation>
    <scope>NUCLEOTIDE SEQUENCE [LARGE SCALE GENOMIC DNA]</scope>
    <source>
        <strain evidence="14">ATCC 33071 / DSM 4594 / JCM 1683 / NBRC 105701 / NCIMB 13365 / CIP 78.65</strain>
    </source>
</reference>
<feature type="active site" description="Phosphocysteine intermediate; for EIIB activity" evidence="11">
    <location>
        <position position="103"/>
    </location>
</feature>
<dbReference type="SUPFAM" id="SSF55604">
    <property type="entry name" value="Glucose permease domain IIB"/>
    <property type="match status" value="1"/>
</dbReference>
<keyword evidence="4" id="KW-0762">Sugar transport</keyword>
<evidence type="ECO:0000256" key="4">
    <source>
        <dbReference type="ARBA" id="ARBA00022597"/>
    </source>
</evidence>
<keyword evidence="7" id="KW-0812">Transmembrane</keyword>
<dbReference type="GO" id="GO:0005886">
    <property type="term" value="C:plasma membrane"/>
    <property type="evidence" value="ECO:0007669"/>
    <property type="project" value="UniProtKB-SubCell"/>
</dbReference>
<dbReference type="STRING" id="745277.Rahaq2_1635"/>
<evidence type="ECO:0000313" key="14">
    <source>
        <dbReference type="Proteomes" id="UP000009010"/>
    </source>
</evidence>
<dbReference type="PANTHER" id="PTHR30009:SF20">
    <property type="entry name" value="PTS SYSTEM GLUCOSE-SPECIFIC EIICB COMPONENT-RELATED"/>
    <property type="match status" value="1"/>
</dbReference>
<dbReference type="AlphaFoldDB" id="H2ISD0"/>
<dbReference type="GO" id="GO:0009401">
    <property type="term" value="P:phosphoenolpyruvate-dependent sugar phosphotransferase system"/>
    <property type="evidence" value="ECO:0007669"/>
    <property type="project" value="UniProtKB-KW"/>
</dbReference>
<evidence type="ECO:0000256" key="3">
    <source>
        <dbReference type="ARBA" id="ARBA00022475"/>
    </source>
</evidence>
<keyword evidence="2" id="KW-0813">Transport</keyword>
<dbReference type="PROSITE" id="PS01035">
    <property type="entry name" value="PTS_EIIB_TYPE_1_CYS"/>
    <property type="match status" value="1"/>
</dbReference>
<evidence type="ECO:0000256" key="7">
    <source>
        <dbReference type="ARBA" id="ARBA00022692"/>
    </source>
</evidence>
<dbReference type="HOGENOM" id="CLU_1659311_0_0_6"/>
<dbReference type="Pfam" id="PF00367">
    <property type="entry name" value="PTS_EIIB"/>
    <property type="match status" value="1"/>
</dbReference>
<dbReference type="OrthoDB" id="7571469at2"/>
<dbReference type="GO" id="GO:0008982">
    <property type="term" value="F:protein-N(PI)-phosphohistidine-sugar phosphotransferase activity"/>
    <property type="evidence" value="ECO:0007669"/>
    <property type="project" value="InterPro"/>
</dbReference>
<dbReference type="NCBIfam" id="TIGR00826">
    <property type="entry name" value="EIIB_glc"/>
    <property type="match status" value="1"/>
</dbReference>
<keyword evidence="8" id="KW-0418">Kinase</keyword>
<dbReference type="PANTHER" id="PTHR30009">
    <property type="entry name" value="CYTOCHROME C-TYPE SYNTHESIS PROTEIN AND PTS TRANSMEMBRANE COMPONENT"/>
    <property type="match status" value="1"/>
</dbReference>
<dbReference type="eggNOG" id="COG1263">
    <property type="taxonomic scope" value="Bacteria"/>
</dbReference>
<dbReference type="CDD" id="cd00212">
    <property type="entry name" value="PTS_IIB_glc"/>
    <property type="match status" value="1"/>
</dbReference>
<dbReference type="InterPro" id="IPR003352">
    <property type="entry name" value="PTS_EIIC"/>
</dbReference>
<evidence type="ECO:0000256" key="1">
    <source>
        <dbReference type="ARBA" id="ARBA00004651"/>
    </source>
</evidence>
<evidence type="ECO:0000256" key="11">
    <source>
        <dbReference type="PROSITE-ProRule" id="PRU00421"/>
    </source>
</evidence>
<dbReference type="Pfam" id="PF02378">
    <property type="entry name" value="PTS_EIIC"/>
    <property type="match status" value="1"/>
</dbReference>
<dbReference type="Gene3D" id="3.30.1360.60">
    <property type="entry name" value="Glucose permease domain IIB"/>
    <property type="match status" value="1"/>
</dbReference>
<evidence type="ECO:0000256" key="9">
    <source>
        <dbReference type="ARBA" id="ARBA00022989"/>
    </source>
</evidence>
<dbReference type="RefSeq" id="WP_015696714.1">
    <property type="nucleotide sequence ID" value="NC_016818.1"/>
</dbReference>
<sequence length="159" mass="16735">MQGNFFVIMQRLGKALMLPIAVLPVAGLLLRPGQPDVFDIAYVTKAGPTLFDNLPLLFAIGISGGLAKDNHCAASPAINASQLAAACLDALGGGKNLIRVDACITRLRLGIVDMEMIRESALKKLGAMGVIKRGDSGLQVIIGTQAEIIASEIRELVNQ</sequence>
<dbReference type="KEGG" id="raq:Rahaq2_1635"/>
<evidence type="ECO:0000256" key="5">
    <source>
        <dbReference type="ARBA" id="ARBA00022679"/>
    </source>
</evidence>
<dbReference type="InterPro" id="IPR050429">
    <property type="entry name" value="PTS_Glucose_EIICBA"/>
</dbReference>
<protein>
    <submittedName>
        <fullName evidence="13">PTS system, glucose-like IIB component</fullName>
    </submittedName>
</protein>
<evidence type="ECO:0000256" key="6">
    <source>
        <dbReference type="ARBA" id="ARBA00022683"/>
    </source>
</evidence>
<keyword evidence="3" id="KW-1003">Cell membrane</keyword>